<gene>
    <name evidence="2" type="ORF">GCM10023167_06280</name>
</gene>
<dbReference type="RefSeq" id="WP_345029743.1">
    <property type="nucleotide sequence ID" value="NZ_BAABGL010000002.1"/>
</dbReference>
<name>A0ABP8J4M4_9MICO</name>
<evidence type="ECO:0000313" key="3">
    <source>
        <dbReference type="Proteomes" id="UP001500642"/>
    </source>
</evidence>
<dbReference type="InterPro" id="IPR036425">
    <property type="entry name" value="MoaB/Mog-like_dom_sf"/>
</dbReference>
<reference evidence="3" key="1">
    <citation type="journal article" date="2019" name="Int. J. Syst. Evol. Microbiol.">
        <title>The Global Catalogue of Microorganisms (GCM) 10K type strain sequencing project: providing services to taxonomists for standard genome sequencing and annotation.</title>
        <authorList>
            <consortium name="The Broad Institute Genomics Platform"/>
            <consortium name="The Broad Institute Genome Sequencing Center for Infectious Disease"/>
            <person name="Wu L."/>
            <person name="Ma J."/>
        </authorList>
    </citation>
    <scope>NUCLEOTIDE SEQUENCE [LARGE SCALE GENOMIC DNA]</scope>
    <source>
        <strain evidence="3">JCM 17808</strain>
    </source>
</reference>
<sequence length="256" mass="26894">MTEIPRPWVDDRAMKPYSALVVPVSAAVDTSLVRTLVTAFEGHEFSVVESILGSGDRLQALIDDAASSFDVLVTIGGLRANGDPDIADILRTEIEVEVPGLSELLRREQYAAGHRAAVFENLVCGRIDGTLVVTLPDRAEAVAASAELLAGLASEMLAELDEPPADGLEFDLETGSGETLPWPVVVDDPHPDATILQMWNAERRPQSGAGEGPAEGDEEHADGTAPAGGRPTDTALSDTMPTDTMPTDGPQSGSAD</sequence>
<evidence type="ECO:0000313" key="2">
    <source>
        <dbReference type="EMBL" id="GAA4384943.1"/>
    </source>
</evidence>
<evidence type="ECO:0000256" key="1">
    <source>
        <dbReference type="SAM" id="MobiDB-lite"/>
    </source>
</evidence>
<dbReference type="EMBL" id="BAABGL010000002">
    <property type="protein sequence ID" value="GAA4384943.1"/>
    <property type="molecule type" value="Genomic_DNA"/>
</dbReference>
<feature type="compositionally biased region" description="Low complexity" evidence="1">
    <location>
        <begin position="238"/>
        <end position="248"/>
    </location>
</feature>
<comment type="caution">
    <text evidence="2">The sequence shown here is derived from an EMBL/GenBank/DDBJ whole genome shotgun (WGS) entry which is preliminary data.</text>
</comment>
<accession>A0ABP8J4M4</accession>
<proteinExistence type="predicted"/>
<dbReference type="Gene3D" id="3.40.980.10">
    <property type="entry name" value="MoaB/Mog-like domain"/>
    <property type="match status" value="1"/>
</dbReference>
<keyword evidence="3" id="KW-1185">Reference proteome</keyword>
<dbReference type="SUPFAM" id="SSF53218">
    <property type="entry name" value="Molybdenum cofactor biosynthesis proteins"/>
    <property type="match status" value="1"/>
</dbReference>
<organism evidence="2 3">
    <name type="scientific">Brevibacterium pityocampae</name>
    <dbReference type="NCBI Taxonomy" id="506594"/>
    <lineage>
        <taxon>Bacteria</taxon>
        <taxon>Bacillati</taxon>
        <taxon>Actinomycetota</taxon>
        <taxon>Actinomycetes</taxon>
        <taxon>Micrococcales</taxon>
        <taxon>Brevibacteriaceae</taxon>
        <taxon>Brevibacterium</taxon>
    </lineage>
</organism>
<protein>
    <submittedName>
        <fullName evidence="2">Uncharacterized protein</fullName>
    </submittedName>
</protein>
<feature type="region of interest" description="Disordered" evidence="1">
    <location>
        <begin position="202"/>
        <end position="256"/>
    </location>
</feature>
<dbReference type="Proteomes" id="UP001500642">
    <property type="component" value="Unassembled WGS sequence"/>
</dbReference>